<accession>A0A0F9J7R0</accession>
<reference evidence="1" key="1">
    <citation type="journal article" date="2015" name="Nature">
        <title>Complex archaea that bridge the gap between prokaryotes and eukaryotes.</title>
        <authorList>
            <person name="Spang A."/>
            <person name="Saw J.H."/>
            <person name="Jorgensen S.L."/>
            <person name="Zaremba-Niedzwiedzka K."/>
            <person name="Martijn J."/>
            <person name="Lind A.E."/>
            <person name="van Eijk R."/>
            <person name="Schleper C."/>
            <person name="Guy L."/>
            <person name="Ettema T.J."/>
        </authorList>
    </citation>
    <scope>NUCLEOTIDE SEQUENCE</scope>
</reference>
<protein>
    <submittedName>
        <fullName evidence="1">Uncharacterized protein</fullName>
    </submittedName>
</protein>
<sequence>MRKTFTAQSVANNHGWDFETNTSGTITKLIIKSEVNYDGMRQREGLDIWGTLNANQKNKIQEAYDQAAQWFNKQFLG</sequence>
<dbReference type="AlphaFoldDB" id="A0A0F9J7R0"/>
<evidence type="ECO:0000313" key="1">
    <source>
        <dbReference type="EMBL" id="KKM65789.1"/>
    </source>
</evidence>
<dbReference type="EMBL" id="LAZR01010659">
    <property type="protein sequence ID" value="KKM65789.1"/>
    <property type="molecule type" value="Genomic_DNA"/>
</dbReference>
<gene>
    <name evidence="1" type="ORF">LCGC14_1487720</name>
</gene>
<name>A0A0F9J7R0_9ZZZZ</name>
<proteinExistence type="predicted"/>
<comment type="caution">
    <text evidence="1">The sequence shown here is derived from an EMBL/GenBank/DDBJ whole genome shotgun (WGS) entry which is preliminary data.</text>
</comment>
<organism evidence="1">
    <name type="scientific">marine sediment metagenome</name>
    <dbReference type="NCBI Taxonomy" id="412755"/>
    <lineage>
        <taxon>unclassified sequences</taxon>
        <taxon>metagenomes</taxon>
        <taxon>ecological metagenomes</taxon>
    </lineage>
</organism>